<evidence type="ECO:0000256" key="1">
    <source>
        <dbReference type="SAM" id="Phobius"/>
    </source>
</evidence>
<reference evidence="2 3" key="1">
    <citation type="submission" date="2024-08" db="EMBL/GenBank/DDBJ databases">
        <authorList>
            <person name="Cucini C."/>
            <person name="Frati F."/>
        </authorList>
    </citation>
    <scope>NUCLEOTIDE SEQUENCE [LARGE SCALE GENOMIC DNA]</scope>
</reference>
<comment type="caution">
    <text evidence="2">The sequence shown here is derived from an EMBL/GenBank/DDBJ whole genome shotgun (WGS) entry which is preliminary data.</text>
</comment>
<proteinExistence type="predicted"/>
<sequence length="242" mass="28454">MTFYKTHDPTVRDMAMGKIYVNNQEVECVPSFRYLGVEIDQNLNFKKHEKIVEAKVCGAISKLYTIKRMLPTKIVKTVLSAYVISIVEFVINIWAVRDTGLESIQKKINAFILAYFLPSLSKKRAKSKLNQVDINPFLVKLDLLTVYELRILNLLKFVFKKRHSILFSGFFNNKNRSKRELDRLNVVGHRTALYKQSLKWTATTVWNQYYKYFCVCDDESTFTDFVEICKRQIVFERGKIYI</sequence>
<keyword evidence="1" id="KW-0812">Transmembrane</keyword>
<gene>
    <name evidence="2" type="ORF">ODALV1_LOCUS5568</name>
</gene>
<keyword evidence="1" id="KW-0472">Membrane</keyword>
<evidence type="ECO:0000313" key="2">
    <source>
        <dbReference type="EMBL" id="CAL8083679.1"/>
    </source>
</evidence>
<protein>
    <submittedName>
        <fullName evidence="2">Uncharacterized protein</fullName>
    </submittedName>
</protein>
<evidence type="ECO:0000313" key="3">
    <source>
        <dbReference type="Proteomes" id="UP001642540"/>
    </source>
</evidence>
<dbReference type="Proteomes" id="UP001642540">
    <property type="component" value="Unassembled WGS sequence"/>
</dbReference>
<accession>A0ABP1Q345</accession>
<dbReference type="EMBL" id="CAXLJM020000016">
    <property type="protein sequence ID" value="CAL8083679.1"/>
    <property type="molecule type" value="Genomic_DNA"/>
</dbReference>
<feature type="transmembrane region" description="Helical" evidence="1">
    <location>
        <begin position="77"/>
        <end position="96"/>
    </location>
</feature>
<name>A0ABP1Q345_9HEXA</name>
<organism evidence="2 3">
    <name type="scientific">Orchesella dallaii</name>
    <dbReference type="NCBI Taxonomy" id="48710"/>
    <lineage>
        <taxon>Eukaryota</taxon>
        <taxon>Metazoa</taxon>
        <taxon>Ecdysozoa</taxon>
        <taxon>Arthropoda</taxon>
        <taxon>Hexapoda</taxon>
        <taxon>Collembola</taxon>
        <taxon>Entomobryomorpha</taxon>
        <taxon>Entomobryoidea</taxon>
        <taxon>Orchesellidae</taxon>
        <taxon>Orchesellinae</taxon>
        <taxon>Orchesella</taxon>
    </lineage>
</organism>
<keyword evidence="3" id="KW-1185">Reference proteome</keyword>
<keyword evidence="1" id="KW-1133">Transmembrane helix</keyword>